<dbReference type="SUPFAM" id="SSF53383">
    <property type="entry name" value="PLP-dependent transferases"/>
    <property type="match status" value="1"/>
</dbReference>
<sequence length="403" mass="44746">MLKTAPVPLGFAEEFSAFLAPIKEGKRQDLYVFEPPFEGPQDGNTEYRGQRVIMLTSNNYLGLSTHPEVIRAMKDTLDVYGSGTCGARLHNGTTLLHKRLEERVAEYFHTEDAVVVSAGYMANLAAITSLASDEKSVIITDQLNHMSIVDGMEMAKGQVRIFEHNNMEKLDYILGRSESFKKKLIVVDGVYSMDGDLAKLDEIVRLAERHGASVMVDEAHSLGFFGPTGRGVSEHFGVEDKVHIKMATFSKSVAGVGGCIASDRDTCEYIKHVSHQYIFNASLPPSIVAGVLKAMDLMETETWRREKLWHNTLRFRRGLMELGYDILDSLSPVIPIFIGDDLTTMRMTKKLLAQGVYIATAIFPAVPMNKARFRATITASLSDEDIDIALDKLKQCGKEFGII</sequence>
<keyword evidence="4 5" id="KW-0663">Pyridoxal phosphate</keyword>
<dbReference type="RefSeq" id="WP_128633800.1">
    <property type="nucleotide sequence ID" value="NZ_RRCN01000001.1"/>
</dbReference>
<evidence type="ECO:0000259" key="6">
    <source>
        <dbReference type="Pfam" id="PF00155"/>
    </source>
</evidence>
<dbReference type="GO" id="GO:0008483">
    <property type="term" value="F:transaminase activity"/>
    <property type="evidence" value="ECO:0007669"/>
    <property type="project" value="UniProtKB-KW"/>
</dbReference>
<organism evidence="7 8">
    <name type="scientific">Paenibacillus oralis</name>
    <dbReference type="NCBI Taxonomy" id="2490856"/>
    <lineage>
        <taxon>Bacteria</taxon>
        <taxon>Bacillati</taxon>
        <taxon>Bacillota</taxon>
        <taxon>Bacilli</taxon>
        <taxon>Bacillales</taxon>
        <taxon>Paenibacillaceae</taxon>
        <taxon>Paenibacillus</taxon>
    </lineage>
</organism>
<dbReference type="InterPro" id="IPR015422">
    <property type="entry name" value="PyrdxlP-dep_Trfase_small"/>
</dbReference>
<evidence type="ECO:0000313" key="7">
    <source>
        <dbReference type="EMBL" id="RRJ66003.1"/>
    </source>
</evidence>
<evidence type="ECO:0000256" key="3">
    <source>
        <dbReference type="ARBA" id="ARBA00022679"/>
    </source>
</evidence>
<dbReference type="PANTHER" id="PTHR13693">
    <property type="entry name" value="CLASS II AMINOTRANSFERASE/8-AMINO-7-OXONONANOATE SYNTHASE"/>
    <property type="match status" value="1"/>
</dbReference>
<dbReference type="PROSITE" id="PS00599">
    <property type="entry name" value="AA_TRANSFER_CLASS_2"/>
    <property type="match status" value="1"/>
</dbReference>
<evidence type="ECO:0000256" key="4">
    <source>
        <dbReference type="ARBA" id="ARBA00022898"/>
    </source>
</evidence>
<accession>A0A3P3UC20</accession>
<keyword evidence="7" id="KW-0032">Aminotransferase</keyword>
<dbReference type="GO" id="GO:0030170">
    <property type="term" value="F:pyridoxal phosphate binding"/>
    <property type="evidence" value="ECO:0007669"/>
    <property type="project" value="InterPro"/>
</dbReference>
<reference evidence="7 8" key="1">
    <citation type="submission" date="2018-11" db="EMBL/GenBank/DDBJ databases">
        <title>Genome sequencing of Paenibacillus sp. KCOM 3021 (= ChDC PVNT-B20).</title>
        <authorList>
            <person name="Kook J.-K."/>
            <person name="Park S.-N."/>
            <person name="Lim Y.K."/>
        </authorList>
    </citation>
    <scope>NUCLEOTIDE SEQUENCE [LARGE SCALE GENOMIC DNA]</scope>
    <source>
        <strain evidence="7 8">KCOM 3021</strain>
    </source>
</reference>
<gene>
    <name evidence="7" type="ORF">EHV15_26105</name>
</gene>
<keyword evidence="8" id="KW-1185">Reference proteome</keyword>
<dbReference type="InterPro" id="IPR050087">
    <property type="entry name" value="AON_synthase_class-II"/>
</dbReference>
<evidence type="ECO:0000256" key="2">
    <source>
        <dbReference type="ARBA" id="ARBA00011738"/>
    </source>
</evidence>
<dbReference type="Pfam" id="PF00155">
    <property type="entry name" value="Aminotran_1_2"/>
    <property type="match status" value="1"/>
</dbReference>
<comment type="similarity">
    <text evidence="5">Belongs to the class-II pyridoxal-phosphate-dependent aminotransferase family.</text>
</comment>
<dbReference type="Proteomes" id="UP000267017">
    <property type="component" value="Unassembled WGS sequence"/>
</dbReference>
<dbReference type="InterPro" id="IPR015424">
    <property type="entry name" value="PyrdxlP-dep_Trfase"/>
</dbReference>
<dbReference type="AlphaFoldDB" id="A0A3P3UC20"/>
<dbReference type="InterPro" id="IPR015421">
    <property type="entry name" value="PyrdxlP-dep_Trfase_major"/>
</dbReference>
<evidence type="ECO:0000313" key="8">
    <source>
        <dbReference type="Proteomes" id="UP000267017"/>
    </source>
</evidence>
<name>A0A3P3UC20_9BACL</name>
<dbReference type="CDD" id="cd06454">
    <property type="entry name" value="KBL_like"/>
    <property type="match status" value="1"/>
</dbReference>
<feature type="domain" description="Aminotransferase class I/classII large" evidence="6">
    <location>
        <begin position="52"/>
        <end position="393"/>
    </location>
</feature>
<evidence type="ECO:0000256" key="5">
    <source>
        <dbReference type="RuleBase" id="RU003693"/>
    </source>
</evidence>
<dbReference type="OrthoDB" id="9807157at2"/>
<keyword evidence="3 7" id="KW-0808">Transferase</keyword>
<proteinExistence type="inferred from homology"/>
<comment type="subunit">
    <text evidence="2">Homodimer.</text>
</comment>
<dbReference type="InterPro" id="IPR004839">
    <property type="entry name" value="Aminotransferase_I/II_large"/>
</dbReference>
<protein>
    <submittedName>
        <fullName evidence="7">Pyridoxal phosphate-dependent aminotransferase family protein</fullName>
    </submittedName>
</protein>
<comment type="cofactor">
    <cofactor evidence="1 5">
        <name>pyridoxal 5'-phosphate</name>
        <dbReference type="ChEBI" id="CHEBI:597326"/>
    </cofactor>
</comment>
<dbReference type="Gene3D" id="3.90.1150.10">
    <property type="entry name" value="Aspartate Aminotransferase, domain 1"/>
    <property type="match status" value="1"/>
</dbReference>
<evidence type="ECO:0000256" key="1">
    <source>
        <dbReference type="ARBA" id="ARBA00001933"/>
    </source>
</evidence>
<dbReference type="Gene3D" id="3.40.640.10">
    <property type="entry name" value="Type I PLP-dependent aspartate aminotransferase-like (Major domain)"/>
    <property type="match status" value="1"/>
</dbReference>
<comment type="caution">
    <text evidence="7">The sequence shown here is derived from an EMBL/GenBank/DDBJ whole genome shotgun (WGS) entry which is preliminary data.</text>
</comment>
<dbReference type="InterPro" id="IPR001917">
    <property type="entry name" value="Aminotrans_II_pyridoxalP_BS"/>
</dbReference>
<dbReference type="EMBL" id="RRCN01000001">
    <property type="protein sequence ID" value="RRJ66003.1"/>
    <property type="molecule type" value="Genomic_DNA"/>
</dbReference>